<evidence type="ECO:0000313" key="5">
    <source>
        <dbReference type="Proteomes" id="UP000321933"/>
    </source>
</evidence>
<name>A0A5C9A195_9GAMM</name>
<dbReference type="InterPro" id="IPR036291">
    <property type="entry name" value="NAD(P)-bd_dom_sf"/>
</dbReference>
<dbReference type="Proteomes" id="UP000321933">
    <property type="component" value="Unassembled WGS sequence"/>
</dbReference>
<sequence length="308" mass="32763">MTDSVLVIGAGGFIGRALCTHLSRGARPIQALVRRQPDDPVPGVHYITGGLESAPELDSLLGECACIVYAASSSTPGSSAGKPVDEVDRHLRPLGVLLEKLQTNTHAHLIYLSSAGATYGSSSERPFTEADLLRPASYHGATKVAAEMLITAWANQFGGSASIFRPSNVYGPGQQARAGFGIIPAALLALKHSEPLEIWGDGSATRDYLYIDDLVTLLAKAIDDGGSPGTHTYNASSGENVSVKQLLERISTTAGRPIDLQFTPARAVDASEVRFDSAKARRQFDWQPQYDLATGLKATWEWISKSAG</sequence>
<dbReference type="PANTHER" id="PTHR43000">
    <property type="entry name" value="DTDP-D-GLUCOSE 4,6-DEHYDRATASE-RELATED"/>
    <property type="match status" value="1"/>
</dbReference>
<reference evidence="4 5" key="1">
    <citation type="submission" date="2019-08" db="EMBL/GenBank/DDBJ databases">
        <title>Parahaliea maris sp. nov., isolated from the surface seawater.</title>
        <authorList>
            <person name="Liu Y."/>
        </authorList>
    </citation>
    <scope>NUCLEOTIDE SEQUENCE [LARGE SCALE GENOMIC DNA]</scope>
    <source>
        <strain evidence="4 5">S2-26</strain>
    </source>
</reference>
<dbReference type="EMBL" id="VRYZ01000001">
    <property type="protein sequence ID" value="TXS94536.1"/>
    <property type="molecule type" value="Genomic_DNA"/>
</dbReference>
<dbReference type="RefSeq" id="WP_148062389.1">
    <property type="nucleotide sequence ID" value="NZ_VRYZ01000001.1"/>
</dbReference>
<dbReference type="SUPFAM" id="SSF51735">
    <property type="entry name" value="NAD(P)-binding Rossmann-fold domains"/>
    <property type="match status" value="1"/>
</dbReference>
<protein>
    <submittedName>
        <fullName evidence="4">NAD-dependent epimerase/dehydratase family protein</fullName>
    </submittedName>
</protein>
<comment type="similarity">
    <text evidence="2">Belongs to the NAD(P)-dependent epimerase/dehydratase family.</text>
</comment>
<feature type="domain" description="NAD-dependent epimerase/dehydratase" evidence="3">
    <location>
        <begin position="5"/>
        <end position="234"/>
    </location>
</feature>
<dbReference type="Pfam" id="PF01370">
    <property type="entry name" value="Epimerase"/>
    <property type="match status" value="1"/>
</dbReference>
<dbReference type="OrthoDB" id="9795415at2"/>
<dbReference type="InterPro" id="IPR001509">
    <property type="entry name" value="Epimerase_deHydtase"/>
</dbReference>
<organism evidence="4 5">
    <name type="scientific">Parahaliea aestuarii</name>
    <dbReference type="NCBI Taxonomy" id="1852021"/>
    <lineage>
        <taxon>Bacteria</taxon>
        <taxon>Pseudomonadati</taxon>
        <taxon>Pseudomonadota</taxon>
        <taxon>Gammaproteobacteria</taxon>
        <taxon>Cellvibrionales</taxon>
        <taxon>Halieaceae</taxon>
        <taxon>Parahaliea</taxon>
    </lineage>
</organism>
<evidence type="ECO:0000256" key="1">
    <source>
        <dbReference type="ARBA" id="ARBA00005125"/>
    </source>
</evidence>
<accession>A0A5C9A195</accession>
<dbReference type="Gene3D" id="3.40.50.720">
    <property type="entry name" value="NAD(P)-binding Rossmann-like Domain"/>
    <property type="match status" value="1"/>
</dbReference>
<dbReference type="AlphaFoldDB" id="A0A5C9A195"/>
<evidence type="ECO:0000256" key="2">
    <source>
        <dbReference type="ARBA" id="ARBA00007637"/>
    </source>
</evidence>
<gene>
    <name evidence="4" type="ORF">FVW59_01030</name>
</gene>
<comment type="caution">
    <text evidence="4">The sequence shown here is derived from an EMBL/GenBank/DDBJ whole genome shotgun (WGS) entry which is preliminary data.</text>
</comment>
<comment type="pathway">
    <text evidence="1">Bacterial outer membrane biogenesis; LPS O-antigen biosynthesis.</text>
</comment>
<evidence type="ECO:0000259" key="3">
    <source>
        <dbReference type="Pfam" id="PF01370"/>
    </source>
</evidence>
<proteinExistence type="inferred from homology"/>
<keyword evidence="5" id="KW-1185">Reference proteome</keyword>
<evidence type="ECO:0000313" key="4">
    <source>
        <dbReference type="EMBL" id="TXS94536.1"/>
    </source>
</evidence>